<protein>
    <recommendedName>
        <fullName evidence="3">ABC transporter domain-containing protein</fullName>
    </recommendedName>
</protein>
<keyword evidence="5" id="KW-1185">Reference proteome</keyword>
<dbReference type="Proteomes" id="UP000054837">
    <property type="component" value="Unassembled WGS sequence"/>
</dbReference>
<dbReference type="GO" id="GO:0016887">
    <property type="term" value="F:ATP hydrolysis activity"/>
    <property type="evidence" value="ECO:0007669"/>
    <property type="project" value="InterPro"/>
</dbReference>
<gene>
    <name evidence="4" type="ORF">AVL62_11335</name>
</gene>
<dbReference type="EMBL" id="LQBL01000003">
    <property type="protein sequence ID" value="KUG58485.1"/>
    <property type="molecule type" value="Genomic_DNA"/>
</dbReference>
<dbReference type="InterPro" id="IPR050683">
    <property type="entry name" value="Bact_Polysacc_Export_ATP-bd"/>
</dbReference>
<dbReference type="GO" id="GO:0005524">
    <property type="term" value="F:ATP binding"/>
    <property type="evidence" value="ECO:0007669"/>
    <property type="project" value="UniProtKB-KW"/>
</dbReference>
<dbReference type="SUPFAM" id="SSF52540">
    <property type="entry name" value="P-loop containing nucleoside triphosphate hydrolases"/>
    <property type="match status" value="1"/>
</dbReference>
<evidence type="ECO:0000256" key="2">
    <source>
        <dbReference type="ARBA" id="ARBA00022840"/>
    </source>
</evidence>
<keyword evidence="2" id="KW-0067">ATP-binding</keyword>
<dbReference type="PANTHER" id="PTHR46743">
    <property type="entry name" value="TEICHOIC ACIDS EXPORT ATP-BINDING PROTEIN TAGH"/>
    <property type="match status" value="1"/>
</dbReference>
<dbReference type="InterPro" id="IPR003593">
    <property type="entry name" value="AAA+_ATPase"/>
</dbReference>
<evidence type="ECO:0000313" key="4">
    <source>
        <dbReference type="EMBL" id="KUG58485.1"/>
    </source>
</evidence>
<reference evidence="4 5" key="1">
    <citation type="submission" date="2015-12" db="EMBL/GenBank/DDBJ databases">
        <title>Serinicoccus chungangenesis strain CD08_5 genome sequencing and assembly.</title>
        <authorList>
            <person name="Chander A.M."/>
            <person name="Kaur G."/>
            <person name="Nair G.R."/>
            <person name="Dhawan D.K."/>
            <person name="Kochhar R.K."/>
            <person name="Mayilraj S."/>
            <person name="Bhadada S.K."/>
        </authorList>
    </citation>
    <scope>NUCLEOTIDE SEQUENCE [LARGE SCALE GENOMIC DNA]</scope>
    <source>
        <strain evidence="4 5">CD08_5</strain>
    </source>
</reference>
<organism evidence="4 5">
    <name type="scientific">Serinicoccus chungangensis</name>
    <dbReference type="NCBI Taxonomy" id="767452"/>
    <lineage>
        <taxon>Bacteria</taxon>
        <taxon>Bacillati</taxon>
        <taxon>Actinomycetota</taxon>
        <taxon>Actinomycetes</taxon>
        <taxon>Micrococcales</taxon>
        <taxon>Ornithinimicrobiaceae</taxon>
        <taxon>Serinicoccus</taxon>
    </lineage>
</organism>
<dbReference type="InterPro" id="IPR027417">
    <property type="entry name" value="P-loop_NTPase"/>
</dbReference>
<dbReference type="PANTHER" id="PTHR46743:SF2">
    <property type="entry name" value="TEICHOIC ACIDS EXPORT ATP-BINDING PROTEIN TAGH"/>
    <property type="match status" value="1"/>
</dbReference>
<dbReference type="PROSITE" id="PS50893">
    <property type="entry name" value="ABC_TRANSPORTER_2"/>
    <property type="match status" value="1"/>
</dbReference>
<evidence type="ECO:0000256" key="1">
    <source>
        <dbReference type="ARBA" id="ARBA00022741"/>
    </source>
</evidence>
<comment type="caution">
    <text evidence="4">The sequence shown here is derived from an EMBL/GenBank/DDBJ whole genome shotgun (WGS) entry which is preliminary data.</text>
</comment>
<keyword evidence="1" id="KW-0547">Nucleotide-binding</keyword>
<dbReference type="AlphaFoldDB" id="A0A0W8IES9"/>
<dbReference type="Pfam" id="PF00005">
    <property type="entry name" value="ABC_tran"/>
    <property type="match status" value="1"/>
</dbReference>
<sequence>MSFVAHAGETIGIVGTNGSGKSTLLRLIAGLDFPSGGRVLARAQPMLLGVSAALQPELSGAENARLGLLSLGFTPSQVTETLPRVFEIAGIGDAVYRPMNTYSSGMGARLRFAIAAAAEPEILLLDEVLSTGDAASAQRAEARMTEIRARAGTVFLVSHAAQTIEEMCTRALWIHEGNLIQDGEASATARAYRWWAWNVAKGEHDTAAELLRETTEGRRGVDESASEAAAVITTMGRLTHA</sequence>
<evidence type="ECO:0000259" key="3">
    <source>
        <dbReference type="PROSITE" id="PS50893"/>
    </source>
</evidence>
<proteinExistence type="predicted"/>
<dbReference type="SMART" id="SM00382">
    <property type="entry name" value="AAA"/>
    <property type="match status" value="1"/>
</dbReference>
<accession>A0A0W8IES9</accession>
<evidence type="ECO:0000313" key="5">
    <source>
        <dbReference type="Proteomes" id="UP000054837"/>
    </source>
</evidence>
<dbReference type="Gene3D" id="3.40.50.300">
    <property type="entry name" value="P-loop containing nucleotide triphosphate hydrolases"/>
    <property type="match status" value="1"/>
</dbReference>
<name>A0A0W8IES9_9MICO</name>
<feature type="domain" description="ABC transporter" evidence="3">
    <location>
        <begin position="1"/>
        <end position="201"/>
    </location>
</feature>
<dbReference type="STRING" id="767452.AVL62_11335"/>
<dbReference type="InterPro" id="IPR003439">
    <property type="entry name" value="ABC_transporter-like_ATP-bd"/>
</dbReference>